<organism evidence="1 2">
    <name type="scientific">Helianthus annuus</name>
    <name type="common">Common sunflower</name>
    <dbReference type="NCBI Taxonomy" id="4232"/>
    <lineage>
        <taxon>Eukaryota</taxon>
        <taxon>Viridiplantae</taxon>
        <taxon>Streptophyta</taxon>
        <taxon>Embryophyta</taxon>
        <taxon>Tracheophyta</taxon>
        <taxon>Spermatophyta</taxon>
        <taxon>Magnoliopsida</taxon>
        <taxon>eudicotyledons</taxon>
        <taxon>Gunneridae</taxon>
        <taxon>Pentapetalae</taxon>
        <taxon>asterids</taxon>
        <taxon>campanulids</taxon>
        <taxon>Asterales</taxon>
        <taxon>Asteraceae</taxon>
        <taxon>Asteroideae</taxon>
        <taxon>Heliantheae alliance</taxon>
        <taxon>Heliantheae</taxon>
        <taxon>Helianthus</taxon>
    </lineage>
</organism>
<sequence length="90" mass="9637">MAKASSDDILESGWGFWNPIYLVGGSNSMSGGAKRISRSGAMLKQLTPDFKNLRHLESVLLPNANATCFGIFAIAPLEGPLVACKNITRI</sequence>
<evidence type="ECO:0000313" key="1">
    <source>
        <dbReference type="EMBL" id="KAF5770551.1"/>
    </source>
</evidence>
<proteinExistence type="predicted"/>
<protein>
    <submittedName>
        <fullName evidence="1">Uncharacterized protein</fullName>
    </submittedName>
</protein>
<reference evidence="1" key="1">
    <citation type="journal article" date="2017" name="Nature">
        <title>The sunflower genome provides insights into oil metabolism, flowering and Asterid evolution.</title>
        <authorList>
            <person name="Badouin H."/>
            <person name="Gouzy J."/>
            <person name="Grassa C.J."/>
            <person name="Murat F."/>
            <person name="Staton S.E."/>
            <person name="Cottret L."/>
            <person name="Lelandais-Briere C."/>
            <person name="Owens G.L."/>
            <person name="Carrere S."/>
            <person name="Mayjonade B."/>
            <person name="Legrand L."/>
            <person name="Gill N."/>
            <person name="Kane N.C."/>
            <person name="Bowers J.E."/>
            <person name="Hubner S."/>
            <person name="Bellec A."/>
            <person name="Berard A."/>
            <person name="Berges H."/>
            <person name="Blanchet N."/>
            <person name="Boniface M.C."/>
            <person name="Brunel D."/>
            <person name="Catrice O."/>
            <person name="Chaidir N."/>
            <person name="Claudel C."/>
            <person name="Donnadieu C."/>
            <person name="Faraut T."/>
            <person name="Fievet G."/>
            <person name="Helmstetter N."/>
            <person name="King M."/>
            <person name="Knapp S.J."/>
            <person name="Lai Z."/>
            <person name="Le Paslier M.C."/>
            <person name="Lippi Y."/>
            <person name="Lorenzon L."/>
            <person name="Mandel J.R."/>
            <person name="Marage G."/>
            <person name="Marchand G."/>
            <person name="Marquand E."/>
            <person name="Bret-Mestries E."/>
            <person name="Morien E."/>
            <person name="Nambeesan S."/>
            <person name="Nguyen T."/>
            <person name="Pegot-Espagnet P."/>
            <person name="Pouilly N."/>
            <person name="Raftis F."/>
            <person name="Sallet E."/>
            <person name="Schiex T."/>
            <person name="Thomas J."/>
            <person name="Vandecasteele C."/>
            <person name="Vares D."/>
            <person name="Vear F."/>
            <person name="Vautrin S."/>
            <person name="Crespi M."/>
            <person name="Mangin B."/>
            <person name="Burke J.M."/>
            <person name="Salse J."/>
            <person name="Munos S."/>
            <person name="Vincourt P."/>
            <person name="Rieseberg L.H."/>
            <person name="Langlade N.B."/>
        </authorList>
    </citation>
    <scope>NUCLEOTIDE SEQUENCE</scope>
    <source>
        <tissue evidence="1">Leaves</tissue>
    </source>
</reference>
<gene>
    <name evidence="1" type="ORF">HanXRQr2_Chr14g0660671</name>
</gene>
<dbReference type="Gramene" id="mRNA:HanXRQr2_Chr14g0660671">
    <property type="protein sequence ID" value="mRNA:HanXRQr2_Chr14g0660671"/>
    <property type="gene ID" value="HanXRQr2_Chr14g0660671"/>
</dbReference>
<accession>A0A9K3EBR0</accession>
<name>A0A9K3EBR0_HELAN</name>
<keyword evidence="2" id="KW-1185">Reference proteome</keyword>
<comment type="caution">
    <text evidence="1">The sequence shown here is derived from an EMBL/GenBank/DDBJ whole genome shotgun (WGS) entry which is preliminary data.</text>
</comment>
<dbReference type="EMBL" id="MNCJ02000329">
    <property type="protein sequence ID" value="KAF5770551.1"/>
    <property type="molecule type" value="Genomic_DNA"/>
</dbReference>
<dbReference type="AlphaFoldDB" id="A0A9K3EBR0"/>
<evidence type="ECO:0000313" key="2">
    <source>
        <dbReference type="Proteomes" id="UP000215914"/>
    </source>
</evidence>
<dbReference type="Proteomes" id="UP000215914">
    <property type="component" value="Unassembled WGS sequence"/>
</dbReference>
<reference evidence="1" key="2">
    <citation type="submission" date="2020-06" db="EMBL/GenBank/DDBJ databases">
        <title>Helianthus annuus Genome sequencing and assembly Release 2.</title>
        <authorList>
            <person name="Gouzy J."/>
            <person name="Langlade N."/>
            <person name="Munos S."/>
        </authorList>
    </citation>
    <scope>NUCLEOTIDE SEQUENCE</scope>
    <source>
        <tissue evidence="1">Leaves</tissue>
    </source>
</reference>